<dbReference type="Pfam" id="PF00270">
    <property type="entry name" value="DEAD"/>
    <property type="match status" value="1"/>
</dbReference>
<comment type="catalytic activity">
    <reaction evidence="6">
        <text>ATP + H2O = ADP + phosphate + H(+)</text>
        <dbReference type="Rhea" id="RHEA:13065"/>
        <dbReference type="ChEBI" id="CHEBI:15377"/>
        <dbReference type="ChEBI" id="CHEBI:15378"/>
        <dbReference type="ChEBI" id="CHEBI:30616"/>
        <dbReference type="ChEBI" id="CHEBI:43474"/>
        <dbReference type="ChEBI" id="CHEBI:456216"/>
        <dbReference type="EC" id="3.6.4.13"/>
    </reaction>
</comment>
<dbReference type="Pfam" id="PF00271">
    <property type="entry name" value="Helicase_C"/>
    <property type="match status" value="1"/>
</dbReference>
<keyword evidence="3 9" id="KW-0378">Hydrolase</keyword>
<dbReference type="GO" id="GO:0003676">
    <property type="term" value="F:nucleic acid binding"/>
    <property type="evidence" value="ECO:0007669"/>
    <property type="project" value="InterPro"/>
</dbReference>
<keyword evidence="5" id="KW-0067">ATP-binding</keyword>
<dbReference type="PROSITE" id="PS51192">
    <property type="entry name" value="HELICASE_ATP_BIND_1"/>
    <property type="match status" value="1"/>
</dbReference>
<evidence type="ECO:0000256" key="3">
    <source>
        <dbReference type="ARBA" id="ARBA00022801"/>
    </source>
</evidence>
<dbReference type="InterPro" id="IPR014001">
    <property type="entry name" value="Helicase_ATP-bd"/>
</dbReference>
<dbReference type="SMART" id="SM00490">
    <property type="entry name" value="HELICc"/>
    <property type="match status" value="1"/>
</dbReference>
<dbReference type="Proteomes" id="UP000076798">
    <property type="component" value="Unassembled WGS sequence"/>
</dbReference>
<dbReference type="SMART" id="SM00487">
    <property type="entry name" value="DEXDc"/>
    <property type="match status" value="1"/>
</dbReference>
<dbReference type="InterPro" id="IPR011545">
    <property type="entry name" value="DEAD/DEAH_box_helicase_dom"/>
</dbReference>
<evidence type="ECO:0000256" key="2">
    <source>
        <dbReference type="ARBA" id="ARBA00022741"/>
    </source>
</evidence>
<feature type="domain" description="Helicase C-terminal" evidence="8">
    <location>
        <begin position="386"/>
        <end position="528"/>
    </location>
</feature>
<reference evidence="9 10" key="1">
    <citation type="journal article" date="2016" name="Mol. Biol. Evol.">
        <title>Comparative Genomics of Early-Diverging Mushroom-Forming Fungi Provides Insights into the Origins of Lignocellulose Decay Capabilities.</title>
        <authorList>
            <person name="Nagy L.G."/>
            <person name="Riley R."/>
            <person name="Tritt A."/>
            <person name="Adam C."/>
            <person name="Daum C."/>
            <person name="Floudas D."/>
            <person name="Sun H."/>
            <person name="Yadav J.S."/>
            <person name="Pangilinan J."/>
            <person name="Larsson K.H."/>
            <person name="Matsuura K."/>
            <person name="Barry K."/>
            <person name="Labutti K."/>
            <person name="Kuo R."/>
            <person name="Ohm R.A."/>
            <person name="Bhattacharya S.S."/>
            <person name="Shirouzu T."/>
            <person name="Yoshinaga Y."/>
            <person name="Martin F.M."/>
            <person name="Grigoriev I.V."/>
            <person name="Hibbett D.S."/>
        </authorList>
    </citation>
    <scope>NUCLEOTIDE SEQUENCE [LARGE SCALE GENOMIC DNA]</scope>
    <source>
        <strain evidence="9 10">HHB10207 ss-3</strain>
    </source>
</reference>
<keyword evidence="4" id="KW-0347">Helicase</keyword>
<dbReference type="EC" id="3.6.4.13" evidence="1"/>
<keyword evidence="10" id="KW-1185">Reference proteome</keyword>
<evidence type="ECO:0000313" key="10">
    <source>
        <dbReference type="Proteomes" id="UP000076798"/>
    </source>
</evidence>
<evidence type="ECO:0000259" key="8">
    <source>
        <dbReference type="PROSITE" id="PS51194"/>
    </source>
</evidence>
<dbReference type="AlphaFoldDB" id="A0A166EYH5"/>
<gene>
    <name evidence="9" type="ORF">SISSUDRAFT_1060594</name>
</gene>
<dbReference type="Gene3D" id="3.40.50.300">
    <property type="entry name" value="P-loop containing nucleotide triphosphate hydrolases"/>
    <property type="match status" value="2"/>
</dbReference>
<evidence type="ECO:0000259" key="7">
    <source>
        <dbReference type="PROSITE" id="PS51192"/>
    </source>
</evidence>
<dbReference type="STRING" id="1314776.A0A166EYH5"/>
<evidence type="ECO:0000256" key="6">
    <source>
        <dbReference type="ARBA" id="ARBA00047984"/>
    </source>
</evidence>
<keyword evidence="2" id="KW-0547">Nucleotide-binding</keyword>
<organism evidence="9 10">
    <name type="scientific">Sistotremastrum suecicum HHB10207 ss-3</name>
    <dbReference type="NCBI Taxonomy" id="1314776"/>
    <lineage>
        <taxon>Eukaryota</taxon>
        <taxon>Fungi</taxon>
        <taxon>Dikarya</taxon>
        <taxon>Basidiomycota</taxon>
        <taxon>Agaricomycotina</taxon>
        <taxon>Agaricomycetes</taxon>
        <taxon>Sistotremastrales</taxon>
        <taxon>Sistotremastraceae</taxon>
        <taxon>Sistotremastrum</taxon>
    </lineage>
</organism>
<evidence type="ECO:0000256" key="1">
    <source>
        <dbReference type="ARBA" id="ARBA00012552"/>
    </source>
</evidence>
<dbReference type="PROSITE" id="PS51194">
    <property type="entry name" value="HELICASE_CTER"/>
    <property type="match status" value="1"/>
</dbReference>
<dbReference type="PANTHER" id="PTHR47960">
    <property type="entry name" value="DEAD-BOX ATP-DEPENDENT RNA HELICASE 50"/>
    <property type="match status" value="1"/>
</dbReference>
<feature type="domain" description="Helicase ATP-binding" evidence="7">
    <location>
        <begin position="55"/>
        <end position="299"/>
    </location>
</feature>
<evidence type="ECO:0000256" key="4">
    <source>
        <dbReference type="ARBA" id="ARBA00022806"/>
    </source>
</evidence>
<dbReference type="EMBL" id="KV428037">
    <property type="protein sequence ID" value="KZT40087.1"/>
    <property type="molecule type" value="Genomic_DNA"/>
</dbReference>
<dbReference type="GO" id="GO:0003724">
    <property type="term" value="F:RNA helicase activity"/>
    <property type="evidence" value="ECO:0007669"/>
    <property type="project" value="UniProtKB-EC"/>
</dbReference>
<dbReference type="GO" id="GO:0016787">
    <property type="term" value="F:hydrolase activity"/>
    <property type="evidence" value="ECO:0007669"/>
    <property type="project" value="UniProtKB-KW"/>
</dbReference>
<dbReference type="OrthoDB" id="10256233at2759"/>
<dbReference type="InterPro" id="IPR027417">
    <property type="entry name" value="P-loop_NTPase"/>
</dbReference>
<evidence type="ECO:0000313" key="9">
    <source>
        <dbReference type="EMBL" id="KZT40087.1"/>
    </source>
</evidence>
<name>A0A166EYH5_9AGAM</name>
<dbReference type="SUPFAM" id="SSF52540">
    <property type="entry name" value="P-loop containing nucleoside triphosphate hydrolases"/>
    <property type="match status" value="1"/>
</dbReference>
<dbReference type="GO" id="GO:0005524">
    <property type="term" value="F:ATP binding"/>
    <property type="evidence" value="ECO:0007669"/>
    <property type="project" value="UniProtKB-KW"/>
</dbReference>
<protein>
    <recommendedName>
        <fullName evidence="1">RNA helicase</fullName>
        <ecNumber evidence="1">3.6.4.13</ecNumber>
    </recommendedName>
</protein>
<accession>A0A166EYH5</accession>
<sequence>MSSSAEAHHESLARPLDSGVEFTKLGVPKHVWQAVESAFPTIRHPTACQSLLIPALLNAEGRDIIMRDKTGTGKFVGTLTDVSFLTNTPVVRSFGLMLALLSKKQPQGVQLPSSSSMIIVPHRDLALQLHYWASRLSPPSSDSDSEAKPSSDIQVAIRGHPGLSIESQIESLHNSPPRILIGTAQALLDIYDKDARALHVSSLDLIAVDEIDYLLGLPTKRADVTAWKNFRRHPSALRRLLDAIFKARPKSFELEKIDNEIGEPEPGQSKPIRLVAFSATLSHHTRRFLYSETKWMSRDVNAIRIDLSPERERVAGIEHHALVVSQDGRAVNLTDYQIKKHKRENAAVDDAWDGNDMVDQDGTGAAIRSKISTAVQPTVLETMAFLVARDVQQLALAVFPSGAPLQVVVQELAELGVNARLLDFREDMQSLAGNAAHDGEGGEPVLLVSTHASTRGIDLVPLSHVFIVGVPPTEVVYQHLAGRVGRSGKSGKVVTVLAAELGKTNEPLRMSRMLTRLGVELEKIDEIL</sequence>
<dbReference type="InterPro" id="IPR001650">
    <property type="entry name" value="Helicase_C-like"/>
</dbReference>
<proteinExistence type="predicted"/>
<evidence type="ECO:0000256" key="5">
    <source>
        <dbReference type="ARBA" id="ARBA00022840"/>
    </source>
</evidence>